<keyword evidence="2" id="KW-1185">Reference proteome</keyword>
<proteinExistence type="predicted"/>
<reference evidence="1 2" key="1">
    <citation type="submission" date="2020-07" db="EMBL/GenBank/DDBJ databases">
        <title>Halieaceae bacterium, F7430, whole genome shotgun sequencing project.</title>
        <authorList>
            <person name="Jiang S."/>
            <person name="Liu Z.W."/>
            <person name="Du Z.J."/>
        </authorList>
    </citation>
    <scope>NUCLEOTIDE SEQUENCE [LARGE SCALE GENOMIC DNA]</scope>
    <source>
        <strain evidence="1 2">F7430</strain>
    </source>
</reference>
<dbReference type="AlphaFoldDB" id="A0A7W2YJJ8"/>
<protein>
    <submittedName>
        <fullName evidence="1">Uncharacterized protein</fullName>
    </submittedName>
</protein>
<dbReference type="RefSeq" id="WP_182169300.1">
    <property type="nucleotide sequence ID" value="NZ_JACFXU010000013.1"/>
</dbReference>
<comment type="caution">
    <text evidence="1">The sequence shown here is derived from an EMBL/GenBank/DDBJ whole genome shotgun (WGS) entry which is preliminary data.</text>
</comment>
<evidence type="ECO:0000313" key="1">
    <source>
        <dbReference type="EMBL" id="MBA6412383.1"/>
    </source>
</evidence>
<accession>A0A7W2YJJ8</accession>
<name>A0A7W2YJJ8_9GAMM</name>
<evidence type="ECO:0000313" key="2">
    <source>
        <dbReference type="Proteomes" id="UP000539350"/>
    </source>
</evidence>
<dbReference type="Proteomes" id="UP000539350">
    <property type="component" value="Unassembled WGS sequence"/>
</dbReference>
<sequence>MKNCHNTDIEGQTVAELLTFIQSHFLESPVGAVVGALMRTSFALVVEALGEDLGQKTARRALENIISQQKRRKLQ</sequence>
<gene>
    <name evidence="1" type="ORF">H2508_04585</name>
</gene>
<dbReference type="EMBL" id="JACFXU010000013">
    <property type="protein sequence ID" value="MBA6412383.1"/>
    <property type="molecule type" value="Genomic_DNA"/>
</dbReference>
<organism evidence="1 2">
    <name type="scientific">Sediminihaliea albiluteola</name>
    <dbReference type="NCBI Taxonomy" id="2758564"/>
    <lineage>
        <taxon>Bacteria</taxon>
        <taxon>Pseudomonadati</taxon>
        <taxon>Pseudomonadota</taxon>
        <taxon>Gammaproteobacteria</taxon>
        <taxon>Cellvibrionales</taxon>
        <taxon>Halieaceae</taxon>
        <taxon>Sediminihaliea</taxon>
    </lineage>
</organism>